<keyword evidence="5 7" id="KW-1133">Transmembrane helix</keyword>
<dbReference type="CDD" id="cd06173">
    <property type="entry name" value="MFS_MefA_like"/>
    <property type="match status" value="1"/>
</dbReference>
<feature type="transmembrane region" description="Helical" evidence="7">
    <location>
        <begin position="252"/>
        <end position="274"/>
    </location>
</feature>
<comment type="caution">
    <text evidence="9">The sequence shown here is derived from an EMBL/GenBank/DDBJ whole genome shotgun (WGS) entry which is preliminary data.</text>
</comment>
<dbReference type="PANTHER" id="PTHR43266">
    <property type="entry name" value="MACROLIDE-EFFLUX PROTEIN"/>
    <property type="match status" value="1"/>
</dbReference>
<dbReference type="PROSITE" id="PS50850">
    <property type="entry name" value="MFS"/>
    <property type="match status" value="1"/>
</dbReference>
<keyword evidence="6 7" id="KW-0472">Membrane</keyword>
<dbReference type="SUPFAM" id="SSF103473">
    <property type="entry name" value="MFS general substrate transporter"/>
    <property type="match status" value="1"/>
</dbReference>
<evidence type="ECO:0000313" key="9">
    <source>
        <dbReference type="EMBL" id="MDV2884663.1"/>
    </source>
</evidence>
<evidence type="ECO:0000256" key="6">
    <source>
        <dbReference type="ARBA" id="ARBA00023136"/>
    </source>
</evidence>
<keyword evidence="4 7" id="KW-0812">Transmembrane</keyword>
<evidence type="ECO:0000256" key="7">
    <source>
        <dbReference type="SAM" id="Phobius"/>
    </source>
</evidence>
<keyword evidence="3" id="KW-1003">Cell membrane</keyword>
<feature type="transmembrane region" description="Helical" evidence="7">
    <location>
        <begin position="340"/>
        <end position="362"/>
    </location>
</feature>
<gene>
    <name evidence="9" type="ORF">RYX45_05700</name>
</gene>
<dbReference type="GO" id="GO:0022857">
    <property type="term" value="F:transmembrane transporter activity"/>
    <property type="evidence" value="ECO:0007669"/>
    <property type="project" value="InterPro"/>
</dbReference>
<evidence type="ECO:0000313" key="10">
    <source>
        <dbReference type="Proteomes" id="UP001285636"/>
    </source>
</evidence>
<feature type="transmembrane region" description="Helical" evidence="7">
    <location>
        <begin position="136"/>
        <end position="155"/>
    </location>
</feature>
<evidence type="ECO:0000256" key="2">
    <source>
        <dbReference type="ARBA" id="ARBA00022448"/>
    </source>
</evidence>
<feature type="transmembrane region" description="Helical" evidence="7">
    <location>
        <begin position="219"/>
        <end position="240"/>
    </location>
</feature>
<protein>
    <submittedName>
        <fullName evidence="9">MFS transporter</fullName>
    </submittedName>
</protein>
<name>A0AAJ2KVJ6_ALKPS</name>
<feature type="transmembrane region" description="Helical" evidence="7">
    <location>
        <begin position="39"/>
        <end position="60"/>
    </location>
</feature>
<feature type="transmembrane region" description="Helical" evidence="7">
    <location>
        <begin position="7"/>
        <end position="33"/>
    </location>
</feature>
<dbReference type="Gene3D" id="1.20.1250.20">
    <property type="entry name" value="MFS general substrate transporter like domains"/>
    <property type="match status" value="1"/>
</dbReference>
<organism evidence="9 10">
    <name type="scientific">Alkalihalophilus pseudofirmus</name>
    <name type="common">Bacillus pseudofirmus</name>
    <dbReference type="NCBI Taxonomy" id="79885"/>
    <lineage>
        <taxon>Bacteria</taxon>
        <taxon>Bacillati</taxon>
        <taxon>Bacillota</taxon>
        <taxon>Bacilli</taxon>
        <taxon>Bacillales</taxon>
        <taxon>Bacillaceae</taxon>
        <taxon>Alkalihalophilus</taxon>
    </lineage>
</organism>
<keyword evidence="2" id="KW-0813">Transport</keyword>
<evidence type="ECO:0000256" key="5">
    <source>
        <dbReference type="ARBA" id="ARBA00022989"/>
    </source>
</evidence>
<evidence type="ECO:0000256" key="1">
    <source>
        <dbReference type="ARBA" id="ARBA00004651"/>
    </source>
</evidence>
<dbReference type="GO" id="GO:0005886">
    <property type="term" value="C:plasma membrane"/>
    <property type="evidence" value="ECO:0007669"/>
    <property type="project" value="UniProtKB-SubCell"/>
</dbReference>
<comment type="subcellular location">
    <subcellularLocation>
        <location evidence="1">Cell membrane</location>
        <topology evidence="1">Multi-pass membrane protein</topology>
    </subcellularLocation>
</comment>
<feature type="domain" description="Major facilitator superfamily (MFS) profile" evidence="8">
    <location>
        <begin position="1"/>
        <end position="183"/>
    </location>
</feature>
<evidence type="ECO:0000256" key="3">
    <source>
        <dbReference type="ARBA" id="ARBA00022475"/>
    </source>
</evidence>
<feature type="transmembrane region" description="Helical" evidence="7">
    <location>
        <begin position="303"/>
        <end position="328"/>
    </location>
</feature>
<dbReference type="InterPro" id="IPR020846">
    <property type="entry name" value="MFS_dom"/>
</dbReference>
<dbReference type="PANTHER" id="PTHR43266:SF2">
    <property type="entry name" value="MAJOR FACILITATOR SUPERFAMILY (MFS) PROFILE DOMAIN-CONTAINING PROTEIN"/>
    <property type="match status" value="1"/>
</dbReference>
<dbReference type="EMBL" id="JAWJAY010000001">
    <property type="protein sequence ID" value="MDV2884663.1"/>
    <property type="molecule type" value="Genomic_DNA"/>
</dbReference>
<proteinExistence type="predicted"/>
<evidence type="ECO:0000259" key="8">
    <source>
        <dbReference type="PROSITE" id="PS50850"/>
    </source>
</evidence>
<dbReference type="Pfam" id="PF07690">
    <property type="entry name" value="MFS_1"/>
    <property type="match status" value="1"/>
</dbReference>
<dbReference type="InterPro" id="IPR036259">
    <property type="entry name" value="MFS_trans_sf"/>
</dbReference>
<feature type="transmembrane region" description="Helical" evidence="7">
    <location>
        <begin position="281"/>
        <end position="297"/>
    </location>
</feature>
<evidence type="ECO:0000256" key="4">
    <source>
        <dbReference type="ARBA" id="ARBA00022692"/>
    </source>
</evidence>
<dbReference type="InterPro" id="IPR011701">
    <property type="entry name" value="MFS"/>
</dbReference>
<reference evidence="9" key="1">
    <citation type="submission" date="2023-10" db="EMBL/GenBank/DDBJ databases">
        <title>Screening of Alkalihalophilus pseudofirmusBZ-TG-HK211 and Its Alleviation of Salt Stress on Rapeseed Growth.</title>
        <authorList>
            <person name="Zhao B."/>
            <person name="Guo T."/>
        </authorList>
    </citation>
    <scope>NUCLEOTIDE SEQUENCE</scope>
    <source>
        <strain evidence="9">BZ-TG-HK211</strain>
    </source>
</reference>
<sequence>MLKWKDPLLLLSGIGISTIGGWVYLIAINLIVLRETGSPLAMALLYILGPIAAVCSNAWAGSYIDRMNTRTLMIYLDLFRAIGILLIPFVPSLIYVYMLAFIIHMASAIFEPASMVYMTKLIPKVDRQRFNALRSFIQSSGTIIGPSVAGVLFIVGTPYTAIYVNAAALIGSAFIIRLLPDIDPLSGQGSSPKVTWSIIKDDMKTVFNFCRSSSYVAKIYLLGCGVTIFMTAIDSLEAAFAKGVLMMTDAAYGFFLAVFGAGIIIGSIINSVFARHLRVKFLIGFGTPAAAIGYFALYSSSHFYHAAVGCFLIGAAITFSNTGFLTFYQNNVPVEMMGRFGSILGIAEAVCIVILTVTIGLLAELTSIRPVGLVASLGFFMLGIVTLRTVMKRKSESYFRSDGGEEEEVIRHSV</sequence>
<dbReference type="Proteomes" id="UP001285636">
    <property type="component" value="Unassembled WGS sequence"/>
</dbReference>
<dbReference type="AlphaFoldDB" id="A0AAJ2KVJ6"/>
<feature type="transmembrane region" description="Helical" evidence="7">
    <location>
        <begin position="368"/>
        <end position="390"/>
    </location>
</feature>
<accession>A0AAJ2KVJ6</accession>